<dbReference type="Proteomes" id="UP000286071">
    <property type="component" value="Unassembled WGS sequence"/>
</dbReference>
<dbReference type="NCBIfam" id="TIGR03406">
    <property type="entry name" value="FeS_long_SufT"/>
    <property type="match status" value="1"/>
</dbReference>
<evidence type="ECO:0000259" key="1">
    <source>
        <dbReference type="Pfam" id="PF01883"/>
    </source>
</evidence>
<dbReference type="OrthoDB" id="3684942at2"/>
<dbReference type="AlphaFoldDB" id="A0A423HAM5"/>
<evidence type="ECO:0000313" key="2">
    <source>
        <dbReference type="EMBL" id="RON10159.1"/>
    </source>
</evidence>
<organism evidence="2 3">
    <name type="scientific">Pseudomonas brassicacearum</name>
    <dbReference type="NCBI Taxonomy" id="930166"/>
    <lineage>
        <taxon>Bacteria</taxon>
        <taxon>Pseudomonadati</taxon>
        <taxon>Pseudomonadota</taxon>
        <taxon>Gammaproteobacteria</taxon>
        <taxon>Pseudomonadales</taxon>
        <taxon>Pseudomonadaceae</taxon>
        <taxon>Pseudomonas</taxon>
    </lineage>
</organism>
<name>A0A423HAM5_9PSED</name>
<dbReference type="InterPro" id="IPR017776">
    <property type="entry name" value="FeS_assembly_SufT_put"/>
</dbReference>
<sequence length="183" mass="19738">MQPVELTRDCVVTLIPGGERLQLGRGERVVVTQALGGSFTVQISRGRLARIASADADALGQDAHPQGQPQASVQPAVSGAFDIQQVLDMLRTVYDPEIPVNVVDLGLIYQCEARLLADGGQRVEIKMSMTAPGCGMGDVLKEEARSKVETIPGVSEVEVEIVWDPPWDQSRMSEAARLQLGLF</sequence>
<protein>
    <submittedName>
        <fullName evidence="2">Putative Fe-S cluster assembly protein SufT</fullName>
    </submittedName>
</protein>
<dbReference type="SUPFAM" id="SSF117916">
    <property type="entry name" value="Fe-S cluster assembly (FSCA) domain-like"/>
    <property type="match status" value="1"/>
</dbReference>
<dbReference type="InterPro" id="IPR052339">
    <property type="entry name" value="Fe-S_Maturation_MIP18"/>
</dbReference>
<accession>A0A423HAM5</accession>
<reference evidence="2 3" key="1">
    <citation type="submission" date="2016-10" db="EMBL/GenBank/DDBJ databases">
        <title>Comparative genome analysis of multiple Pseudomonas spp. focuses on biocontrol and plant growth promoting traits.</title>
        <authorList>
            <person name="Tao X.-Y."/>
            <person name="Taylor C.G."/>
        </authorList>
    </citation>
    <scope>NUCLEOTIDE SEQUENCE [LARGE SCALE GENOMIC DNA]</scope>
    <source>
        <strain evidence="2 3">48H11</strain>
    </source>
</reference>
<proteinExistence type="predicted"/>
<dbReference type="Gene3D" id="3.30.300.130">
    <property type="entry name" value="Fe-S cluster assembly (FSCA)"/>
    <property type="match status" value="1"/>
</dbReference>
<dbReference type="InterPro" id="IPR002744">
    <property type="entry name" value="MIP18-like"/>
</dbReference>
<dbReference type="InterPro" id="IPR034904">
    <property type="entry name" value="FSCA_dom_sf"/>
</dbReference>
<dbReference type="PANTHER" id="PTHR42831">
    <property type="entry name" value="FE-S PROTEIN MATURATION AUXILIARY FACTOR YITW"/>
    <property type="match status" value="1"/>
</dbReference>
<comment type="caution">
    <text evidence="2">The sequence shown here is derived from an EMBL/GenBank/DDBJ whole genome shotgun (WGS) entry which is preliminary data.</text>
</comment>
<evidence type="ECO:0000313" key="3">
    <source>
        <dbReference type="Proteomes" id="UP000286071"/>
    </source>
</evidence>
<dbReference type="Pfam" id="PF01883">
    <property type="entry name" value="FeS_assembly_P"/>
    <property type="match status" value="1"/>
</dbReference>
<dbReference type="EMBL" id="MOBJ01000006">
    <property type="protein sequence ID" value="RON10159.1"/>
    <property type="molecule type" value="Genomic_DNA"/>
</dbReference>
<gene>
    <name evidence="2" type="ORF">BK659_08115</name>
</gene>
<dbReference type="PANTHER" id="PTHR42831:SF1">
    <property type="entry name" value="FE-S PROTEIN MATURATION AUXILIARY FACTOR YITW"/>
    <property type="match status" value="1"/>
</dbReference>
<feature type="domain" description="MIP18 family-like" evidence="1">
    <location>
        <begin position="84"/>
        <end position="159"/>
    </location>
</feature>